<dbReference type="InterPro" id="IPR001005">
    <property type="entry name" value="SANT/Myb"/>
</dbReference>
<accession>A0A9F5IWI5</accession>
<proteinExistence type="predicted"/>
<dbReference type="GO" id="GO:0000783">
    <property type="term" value="C:nuclear telomere cap complex"/>
    <property type="evidence" value="ECO:0007669"/>
    <property type="project" value="UniProtKB-ARBA"/>
</dbReference>
<dbReference type="GO" id="GO:0005654">
    <property type="term" value="C:nucleoplasm"/>
    <property type="evidence" value="ECO:0007669"/>
    <property type="project" value="UniProtKB-ARBA"/>
</dbReference>
<reference evidence="22" key="1">
    <citation type="submission" date="2025-08" db="UniProtKB">
        <authorList>
            <consortium name="RefSeq"/>
        </authorList>
    </citation>
    <scope>IDENTIFICATION</scope>
    <source>
        <tissue evidence="22">Liver</tissue>
    </source>
</reference>
<feature type="domain" description="HTH myb-type" evidence="20">
    <location>
        <begin position="337"/>
        <end position="391"/>
    </location>
</feature>
<dbReference type="Gene3D" id="1.25.40.210">
    <property type="entry name" value="Telomere repeat-binding factor, dimerisation domain"/>
    <property type="match status" value="1"/>
</dbReference>
<dbReference type="CDD" id="cd11660">
    <property type="entry name" value="SANT_TRF"/>
    <property type="match status" value="1"/>
</dbReference>
<dbReference type="GO" id="GO:0071532">
    <property type="term" value="F:ankyrin repeat binding"/>
    <property type="evidence" value="ECO:0007669"/>
    <property type="project" value="TreeGrafter"/>
</dbReference>
<dbReference type="RefSeq" id="XP_025020281.1">
    <property type="nucleotide sequence ID" value="XM_025164513.1"/>
</dbReference>
<dbReference type="PANTHER" id="PTHR46734:SF1">
    <property type="entry name" value="TELOMERIC REPEAT-BINDING FACTOR 1"/>
    <property type="match status" value="1"/>
</dbReference>
<dbReference type="PIRSF" id="PIRSF038016">
    <property type="entry name" value="Telomere_bd-1_Pin2"/>
    <property type="match status" value="1"/>
</dbReference>
<dbReference type="OMA" id="HMENRYF"/>
<dbReference type="GO" id="GO:0007004">
    <property type="term" value="P:telomere maintenance via telomerase"/>
    <property type="evidence" value="ECO:0007669"/>
    <property type="project" value="TreeGrafter"/>
</dbReference>
<evidence type="ECO:0000256" key="18">
    <source>
        <dbReference type="PIRNR" id="PIRNR038016"/>
    </source>
</evidence>
<dbReference type="GO" id="GO:0051301">
    <property type="term" value="P:cell division"/>
    <property type="evidence" value="ECO:0007669"/>
    <property type="project" value="UniProtKB-KW"/>
</dbReference>
<sequence>MDQEGGLPALSRVCSLPQATVKETFVERGTTKRSSSVLCAEVESVAAGWMLDFACRCLCRHFCEGNRIDFERSRDLALSNWLLSRTIIKGLHRIETHQMETVCLCQLLTHIAEGKTLDSHFGGDQRLSPLENALSVWISFLNTQSKQDKLHEDIKHLIQIQAVAIYMEKGYFQEAEEVIERLFPESFSNEPLRMKLSAVTKQKDPYHPFLRYFSFNLLTERIKSYINIFLKKETNNLLMKEATKEVETKNSGKIMVHMQCDSTVETNKENHLENTQRTLLKLHKYSCSLPGQSFWKPVLMQTSQVPNNIKQNALQCKKNLQNTENALQDNEFLPAAHKKKRWKWEEDQKLKNGVQKFGVGKWIKILQNYDFNNRTNVMLKDRWRTLVKSGLT</sequence>
<keyword evidence="8" id="KW-0013">ADP-ribosylation</keyword>
<comment type="function">
    <text evidence="17">Binds the telomeric double-stranded 5'-TTAGGG-3' repeat and negatively regulates telomere length. Involved in the regulation of the mitotic spindle. Component of the shelterin complex (telosome) that is involved in the regulation of telomere length and protection. Shelterin associates with arrays of double-stranded 5'-TTAGGG-3' repeats added by telomerase and protects chromosome ends; without its protective activity, telomeres are no longer hidden from the DNA damage surveillance and chromosome ends are inappropriately processed by DNA repair pathways.</text>
</comment>
<evidence type="ECO:0000256" key="4">
    <source>
        <dbReference type="ARBA" id="ARBA00022490"/>
    </source>
</evidence>
<evidence type="ECO:0000256" key="12">
    <source>
        <dbReference type="ARBA" id="ARBA00022990"/>
    </source>
</evidence>
<evidence type="ECO:0000256" key="3">
    <source>
        <dbReference type="ARBA" id="ARBA00022454"/>
    </source>
</evidence>
<dbReference type="Proteomes" id="UP000695026">
    <property type="component" value="Unplaced"/>
</dbReference>
<dbReference type="InterPro" id="IPR013867">
    <property type="entry name" value="Telomere_rpt-bd_fac_dimer_dom"/>
</dbReference>
<dbReference type="SUPFAM" id="SSF46689">
    <property type="entry name" value="Homeodomain-like"/>
    <property type="match status" value="1"/>
</dbReference>
<name>A0A9F5IWI5_PYTBI</name>
<feature type="domain" description="Myb-like" evidence="19">
    <location>
        <begin position="334"/>
        <end position="387"/>
    </location>
</feature>
<evidence type="ECO:0000256" key="11">
    <source>
        <dbReference type="ARBA" id="ARBA00022895"/>
    </source>
</evidence>
<keyword evidence="11 18" id="KW-0779">Telomere</keyword>
<dbReference type="PANTHER" id="PTHR46734">
    <property type="entry name" value="TELOMERIC REPEAT-BINDING FACTOR 1 TERF1"/>
    <property type="match status" value="1"/>
</dbReference>
<dbReference type="Pfam" id="PF00249">
    <property type="entry name" value="Myb_DNA-binding"/>
    <property type="match status" value="1"/>
</dbReference>
<dbReference type="InterPro" id="IPR017357">
    <property type="entry name" value="TERF1/2"/>
</dbReference>
<evidence type="ECO:0000313" key="22">
    <source>
        <dbReference type="RefSeq" id="XP_025020281.1"/>
    </source>
</evidence>
<evidence type="ECO:0000259" key="19">
    <source>
        <dbReference type="PROSITE" id="PS50090"/>
    </source>
</evidence>
<dbReference type="CTD" id="7013"/>
<evidence type="ECO:0000256" key="13">
    <source>
        <dbReference type="ARBA" id="ARBA00023125"/>
    </source>
</evidence>
<dbReference type="PROSITE" id="PS51294">
    <property type="entry name" value="HTH_MYB"/>
    <property type="match status" value="1"/>
</dbReference>
<comment type="subunit">
    <text evidence="18">Homodimer.</text>
</comment>
<evidence type="ECO:0000256" key="5">
    <source>
        <dbReference type="ARBA" id="ARBA00022499"/>
    </source>
</evidence>
<evidence type="ECO:0000256" key="6">
    <source>
        <dbReference type="ARBA" id="ARBA00022553"/>
    </source>
</evidence>
<dbReference type="FunFam" id="1.10.10.60:FF:000129">
    <property type="entry name" value="Telomeric repeat-binding factor 2"/>
    <property type="match status" value="1"/>
</dbReference>
<evidence type="ECO:0000256" key="15">
    <source>
        <dbReference type="ARBA" id="ARBA00023242"/>
    </source>
</evidence>
<evidence type="ECO:0000256" key="2">
    <source>
        <dbReference type="ARBA" id="ARBA00004574"/>
    </source>
</evidence>
<dbReference type="SMART" id="SM00717">
    <property type="entry name" value="SANT"/>
    <property type="match status" value="1"/>
</dbReference>
<keyword evidence="10" id="KW-0832">Ubl conjugation</keyword>
<keyword evidence="16 18" id="KW-0131">Cell cycle</keyword>
<keyword evidence="7" id="KW-0132">Cell division</keyword>
<dbReference type="OrthoDB" id="608866at2759"/>
<evidence type="ECO:0000256" key="17">
    <source>
        <dbReference type="ARBA" id="ARBA00055936"/>
    </source>
</evidence>
<comment type="subcellular location">
    <subcellularLocation>
        <location evidence="2">Chromosome</location>
        <location evidence="2">Telomere</location>
    </subcellularLocation>
    <subcellularLocation>
        <location evidence="1">Cytoplasm</location>
        <location evidence="1">Cytoskeleton</location>
        <location evidence="1">Spindle</location>
    </subcellularLocation>
    <subcellularLocation>
        <location evidence="18">Nucleus</location>
    </subcellularLocation>
</comment>
<evidence type="ECO:0000256" key="14">
    <source>
        <dbReference type="ARBA" id="ARBA00023212"/>
    </source>
</evidence>
<dbReference type="GO" id="GO:0003720">
    <property type="term" value="F:telomerase activity"/>
    <property type="evidence" value="ECO:0007669"/>
    <property type="project" value="TreeGrafter"/>
</dbReference>
<keyword evidence="13 18" id="KW-0238">DNA-binding</keyword>
<keyword evidence="4" id="KW-0963">Cytoplasm</keyword>
<evidence type="ECO:0000256" key="8">
    <source>
        <dbReference type="ARBA" id="ARBA00022765"/>
    </source>
</evidence>
<dbReference type="AlphaFoldDB" id="A0A9F5IWI5"/>
<keyword evidence="3" id="KW-0158">Chromosome</keyword>
<keyword evidence="15 18" id="KW-0539">Nucleus</keyword>
<evidence type="ECO:0000259" key="20">
    <source>
        <dbReference type="PROSITE" id="PS51294"/>
    </source>
</evidence>
<keyword evidence="14" id="KW-0206">Cytoskeleton</keyword>
<keyword evidence="9" id="KW-0498">Mitosis</keyword>
<dbReference type="GO" id="GO:0003691">
    <property type="term" value="F:double-stranded telomeric DNA binding"/>
    <property type="evidence" value="ECO:0007669"/>
    <property type="project" value="UniProtKB-UniRule"/>
</dbReference>
<dbReference type="FunFam" id="1.25.40.210:FF:000001">
    <property type="entry name" value="Telomeric repeat-binding factor"/>
    <property type="match status" value="1"/>
</dbReference>
<dbReference type="GeneID" id="103067528"/>
<evidence type="ECO:0000256" key="7">
    <source>
        <dbReference type="ARBA" id="ARBA00022618"/>
    </source>
</evidence>
<dbReference type="InterPro" id="IPR052450">
    <property type="entry name" value="TRBD-Containing_Protein"/>
</dbReference>
<keyword evidence="6" id="KW-0597">Phosphoprotein</keyword>
<dbReference type="GO" id="GO:0008301">
    <property type="term" value="F:DNA binding, bending"/>
    <property type="evidence" value="ECO:0007669"/>
    <property type="project" value="TreeGrafter"/>
</dbReference>
<dbReference type="Pfam" id="PF08558">
    <property type="entry name" value="TRF"/>
    <property type="match status" value="1"/>
</dbReference>
<evidence type="ECO:0000256" key="9">
    <source>
        <dbReference type="ARBA" id="ARBA00022776"/>
    </source>
</evidence>
<organism evidence="21 22">
    <name type="scientific">Python bivittatus</name>
    <name type="common">Burmese python</name>
    <name type="synonym">Python molurus bivittatus</name>
    <dbReference type="NCBI Taxonomy" id="176946"/>
    <lineage>
        <taxon>Eukaryota</taxon>
        <taxon>Metazoa</taxon>
        <taxon>Chordata</taxon>
        <taxon>Craniata</taxon>
        <taxon>Vertebrata</taxon>
        <taxon>Euteleostomi</taxon>
        <taxon>Lepidosauria</taxon>
        <taxon>Squamata</taxon>
        <taxon>Bifurcata</taxon>
        <taxon>Unidentata</taxon>
        <taxon>Episquamata</taxon>
        <taxon>Toxicofera</taxon>
        <taxon>Serpentes</taxon>
        <taxon>Henophidia</taxon>
        <taxon>Pythonidae</taxon>
        <taxon>Python</taxon>
    </lineage>
</organism>
<protein>
    <recommendedName>
        <fullName evidence="18">Telomeric repeat-binding factor</fullName>
    </recommendedName>
</protein>
<dbReference type="GO" id="GO:0042803">
    <property type="term" value="F:protein homodimerization activity"/>
    <property type="evidence" value="ECO:0007669"/>
    <property type="project" value="UniProtKB-UniRule"/>
</dbReference>
<dbReference type="InterPro" id="IPR009057">
    <property type="entry name" value="Homeodomain-like_sf"/>
</dbReference>
<evidence type="ECO:0000256" key="10">
    <source>
        <dbReference type="ARBA" id="ARBA00022843"/>
    </source>
</evidence>
<dbReference type="InterPro" id="IPR017930">
    <property type="entry name" value="Myb_dom"/>
</dbReference>
<dbReference type="PROSITE" id="PS50090">
    <property type="entry name" value="MYB_LIKE"/>
    <property type="match status" value="1"/>
</dbReference>
<keyword evidence="21" id="KW-1185">Reference proteome</keyword>
<keyword evidence="5" id="KW-1017">Isopeptide bond</keyword>
<evidence type="ECO:0000256" key="16">
    <source>
        <dbReference type="ARBA" id="ARBA00023306"/>
    </source>
</evidence>
<dbReference type="GO" id="GO:1905839">
    <property type="term" value="P:negative regulation of telomeric D-loop disassembly"/>
    <property type="evidence" value="ECO:0007669"/>
    <property type="project" value="TreeGrafter"/>
</dbReference>
<gene>
    <name evidence="22" type="primary">TERF1</name>
</gene>
<dbReference type="GO" id="GO:0005819">
    <property type="term" value="C:spindle"/>
    <property type="evidence" value="ECO:0007669"/>
    <property type="project" value="UniProtKB-SubCell"/>
</dbReference>
<evidence type="ECO:0000256" key="1">
    <source>
        <dbReference type="ARBA" id="ARBA00004186"/>
    </source>
</evidence>
<dbReference type="GO" id="GO:0008156">
    <property type="term" value="P:negative regulation of DNA replication"/>
    <property type="evidence" value="ECO:0007669"/>
    <property type="project" value="TreeGrafter"/>
</dbReference>
<evidence type="ECO:0000313" key="21">
    <source>
        <dbReference type="Proteomes" id="UP000695026"/>
    </source>
</evidence>
<dbReference type="GO" id="GO:0098505">
    <property type="term" value="F:G-rich strand telomeric DNA binding"/>
    <property type="evidence" value="ECO:0007669"/>
    <property type="project" value="TreeGrafter"/>
</dbReference>
<dbReference type="Gene3D" id="1.10.10.60">
    <property type="entry name" value="Homeodomain-like"/>
    <property type="match status" value="1"/>
</dbReference>
<keyword evidence="12" id="KW-0007">Acetylation</keyword>
<dbReference type="InterPro" id="IPR036507">
    <property type="entry name" value="Telomere_rpt-bd_fac_dimer_sf"/>
</dbReference>
<dbReference type="SUPFAM" id="SSF63600">
    <property type="entry name" value="Telomeric repeat binding factor (TRF) dimerisation domain"/>
    <property type="match status" value="1"/>
</dbReference>
<dbReference type="GO" id="GO:0008017">
    <property type="term" value="F:microtubule binding"/>
    <property type="evidence" value="ECO:0007669"/>
    <property type="project" value="TreeGrafter"/>
</dbReference>